<gene>
    <name evidence="2" type="ORF">LCGC14_2569950</name>
</gene>
<accession>A0A0F9AHG4</accession>
<evidence type="ECO:0000256" key="1">
    <source>
        <dbReference type="SAM" id="MobiDB-lite"/>
    </source>
</evidence>
<dbReference type="EMBL" id="LAZR01042644">
    <property type="protein sequence ID" value="KKL09029.1"/>
    <property type="molecule type" value="Genomic_DNA"/>
</dbReference>
<organism evidence="2">
    <name type="scientific">marine sediment metagenome</name>
    <dbReference type="NCBI Taxonomy" id="412755"/>
    <lineage>
        <taxon>unclassified sequences</taxon>
        <taxon>metagenomes</taxon>
        <taxon>ecological metagenomes</taxon>
    </lineage>
</organism>
<evidence type="ECO:0000313" key="2">
    <source>
        <dbReference type="EMBL" id="KKL09029.1"/>
    </source>
</evidence>
<dbReference type="AlphaFoldDB" id="A0A0F9AHG4"/>
<sequence>MPFQHRQALLVRTGLRPRKLGAMGWAAGPTMIFPIRDQRGWPTAKPRHPQPNDATRPEQTGGMVSGKADGHGPLRFLHRQALPADPADVPIGYYGGVRQELRMAVDVVSFAVHVSNLRPRAMRANRPWPSAAPLTMPPTEESEEQSAKTTVIGAIPDIRPPSGLSHVLIRLSTTTHSHEWHCRPDLYDK</sequence>
<comment type="caution">
    <text evidence="2">The sequence shown here is derived from an EMBL/GenBank/DDBJ whole genome shotgun (WGS) entry which is preliminary data.</text>
</comment>
<reference evidence="2" key="1">
    <citation type="journal article" date="2015" name="Nature">
        <title>Complex archaea that bridge the gap between prokaryotes and eukaryotes.</title>
        <authorList>
            <person name="Spang A."/>
            <person name="Saw J.H."/>
            <person name="Jorgensen S.L."/>
            <person name="Zaremba-Niedzwiedzka K."/>
            <person name="Martijn J."/>
            <person name="Lind A.E."/>
            <person name="van Eijk R."/>
            <person name="Schleper C."/>
            <person name="Guy L."/>
            <person name="Ettema T.J."/>
        </authorList>
    </citation>
    <scope>NUCLEOTIDE SEQUENCE</scope>
</reference>
<feature type="region of interest" description="Disordered" evidence="1">
    <location>
        <begin position="128"/>
        <end position="147"/>
    </location>
</feature>
<protein>
    <submittedName>
        <fullName evidence="2">Uncharacterized protein</fullName>
    </submittedName>
</protein>
<name>A0A0F9AHG4_9ZZZZ</name>
<proteinExistence type="predicted"/>
<feature type="region of interest" description="Disordered" evidence="1">
    <location>
        <begin position="39"/>
        <end position="65"/>
    </location>
</feature>